<proteinExistence type="predicted"/>
<feature type="region of interest" description="Disordered" evidence="1">
    <location>
        <begin position="41"/>
        <end position="64"/>
    </location>
</feature>
<dbReference type="RefSeq" id="WP_011699030.1">
    <property type="nucleotide sequence ID" value="NC_008554.1"/>
</dbReference>
<evidence type="ECO:0000313" key="3">
    <source>
        <dbReference type="EMBL" id="ABK17861.1"/>
    </source>
</evidence>
<reference evidence="3 4" key="1">
    <citation type="submission" date="2006-10" db="EMBL/GenBank/DDBJ databases">
        <title>Complete sequence of Syntrophobacter fumaroxidans MPOB.</title>
        <authorList>
            <consortium name="US DOE Joint Genome Institute"/>
            <person name="Copeland A."/>
            <person name="Lucas S."/>
            <person name="Lapidus A."/>
            <person name="Barry K."/>
            <person name="Detter J.C."/>
            <person name="Glavina del Rio T."/>
            <person name="Hammon N."/>
            <person name="Israni S."/>
            <person name="Pitluck S."/>
            <person name="Goltsman E.G."/>
            <person name="Martinez M."/>
            <person name="Schmutz J."/>
            <person name="Larimer F."/>
            <person name="Land M."/>
            <person name="Hauser L."/>
            <person name="Kyrpides N."/>
            <person name="Kim E."/>
            <person name="Boone D.R."/>
            <person name="Brockman F."/>
            <person name="Culley D."/>
            <person name="Ferry J."/>
            <person name="Gunsalus R."/>
            <person name="McInerney M.J."/>
            <person name="Morrison M."/>
            <person name="Plugge C."/>
            <person name="Rohlin L."/>
            <person name="Scholten J."/>
            <person name="Sieber J."/>
            <person name="Stams A.J.M."/>
            <person name="Worm P."/>
            <person name="Henstra A.M."/>
            <person name="Richardson P."/>
        </authorList>
    </citation>
    <scope>NUCLEOTIDE SEQUENCE [LARGE SCALE GENOMIC DNA]</scope>
    <source>
        <strain evidence="4">DSM 10017 / MPOB</strain>
    </source>
</reference>
<accession>A0LKA9</accession>
<sequence precursor="true">MVRALSLKLLRVAVAAAGVAVCCVSAVPAAGGAGAMGNSGGGGENPAPLSAGEKPGSETAARAAEASRAREGTFIVNLDAAPFPYRGKYGDTRVDFFDHVDPETGARSHTNRYGERLPEKDHYVDRGVLFHVPPHFNPKKPFAFLVFFHGIKSDVRKTNAEFNLDGQVDASGRNVILVMPQLARDAADSSPGKLFRKGAFGAFMEEAADTVSARLGGKHRDRCRSAPILLAAFSGGYKAVAYILDRGGASERIEGVILLDALYEDVDKFGKWIQRKGRKAFFVNVHTRGACERNSAELAAHVGRHGLRINREWPARPVSRGEIYFVASETPHMEIPLLGPPAEPVADLLRLVAIGKGK</sequence>
<dbReference type="HOGENOM" id="CLU_818291_0_0_7"/>
<name>A0LKA9_SYNFM</name>
<dbReference type="STRING" id="335543.Sfum_2179"/>
<evidence type="ECO:0000256" key="1">
    <source>
        <dbReference type="SAM" id="MobiDB-lite"/>
    </source>
</evidence>
<dbReference type="InParanoid" id="A0LKA9"/>
<keyword evidence="2" id="KW-0732">Signal</keyword>
<dbReference type="EMBL" id="CP000478">
    <property type="protein sequence ID" value="ABK17861.1"/>
    <property type="molecule type" value="Genomic_DNA"/>
</dbReference>
<dbReference type="KEGG" id="sfu:Sfum_2179"/>
<keyword evidence="4" id="KW-1185">Reference proteome</keyword>
<dbReference type="OrthoDB" id="835246at2"/>
<evidence type="ECO:0000256" key="2">
    <source>
        <dbReference type="SAM" id="SignalP"/>
    </source>
</evidence>
<protein>
    <recommendedName>
        <fullName evidence="5">Alpha/beta hydrolase</fullName>
    </recommendedName>
</protein>
<feature type="chain" id="PRO_5002626239" description="Alpha/beta hydrolase" evidence="2">
    <location>
        <begin position="30"/>
        <end position="358"/>
    </location>
</feature>
<feature type="signal peptide" evidence="2">
    <location>
        <begin position="1"/>
        <end position="29"/>
    </location>
</feature>
<dbReference type="eggNOG" id="ENOG502Z7Q9">
    <property type="taxonomic scope" value="Bacteria"/>
</dbReference>
<organism evidence="3 4">
    <name type="scientific">Syntrophobacter fumaroxidans (strain DSM 10017 / MPOB)</name>
    <dbReference type="NCBI Taxonomy" id="335543"/>
    <lineage>
        <taxon>Bacteria</taxon>
        <taxon>Pseudomonadati</taxon>
        <taxon>Thermodesulfobacteriota</taxon>
        <taxon>Syntrophobacteria</taxon>
        <taxon>Syntrophobacterales</taxon>
        <taxon>Syntrophobacteraceae</taxon>
        <taxon>Syntrophobacter</taxon>
    </lineage>
</organism>
<evidence type="ECO:0000313" key="4">
    <source>
        <dbReference type="Proteomes" id="UP000001784"/>
    </source>
</evidence>
<evidence type="ECO:0008006" key="5">
    <source>
        <dbReference type="Google" id="ProtNLM"/>
    </source>
</evidence>
<dbReference type="AlphaFoldDB" id="A0LKA9"/>
<dbReference type="Proteomes" id="UP000001784">
    <property type="component" value="Chromosome"/>
</dbReference>
<gene>
    <name evidence="3" type="ordered locus">Sfum_2179</name>
</gene>